<dbReference type="GO" id="GO:0006355">
    <property type="term" value="P:regulation of DNA-templated transcription"/>
    <property type="evidence" value="ECO:0007669"/>
    <property type="project" value="InterPro"/>
</dbReference>
<dbReference type="RefSeq" id="WP_163988960.1">
    <property type="nucleotide sequence ID" value="NZ_WUEY01000010.1"/>
</dbReference>
<proteinExistence type="predicted"/>
<sequence length="366" mass="39393">MSRSLCDLLEAEGASLSVALGNATPHNLLRPDDASETAYVNFYRKIDPIRAAAARLLLPQAQQGIRTERELVPEADYLRSEFYQDFARHANQRYMMVAAVGDFDNTMLAFFRGDRRSPFSGPDRDLVTGFIPHLRRALQLRRRLMVDGVGADAGLAALERSRSGHVIVDPGMRILFANEVSVRIAESPSSGLLIRRWGPRPDPGSTILAARHRKDNIALKEFVANVAKGGAGGALRLHSGEEANDNSASSIAAIVSPVPARLASQRTASAMSGIAARQAMIMLHDLAKPIAPPAALFRDLFGLSAAEAAVAVALLGGKTAEDVAHMRQVSLDTIRSQIRTVLNKSEATNLRDLERIGAMLGSMAGS</sequence>
<evidence type="ECO:0000313" key="2">
    <source>
        <dbReference type="EMBL" id="NEI72037.1"/>
    </source>
</evidence>
<evidence type="ECO:0000259" key="1">
    <source>
        <dbReference type="SMART" id="SM00421"/>
    </source>
</evidence>
<dbReference type="SMART" id="SM00421">
    <property type="entry name" value="HTH_LUXR"/>
    <property type="match status" value="1"/>
</dbReference>
<dbReference type="GO" id="GO:0003677">
    <property type="term" value="F:DNA binding"/>
    <property type="evidence" value="ECO:0007669"/>
    <property type="project" value="InterPro"/>
</dbReference>
<protein>
    <recommendedName>
        <fullName evidence="1">HTH luxR-type domain-containing protein</fullName>
    </recommendedName>
</protein>
<dbReference type="SUPFAM" id="SSF46894">
    <property type="entry name" value="C-terminal effector domain of the bipartite response regulators"/>
    <property type="match status" value="1"/>
</dbReference>
<organism evidence="2 3">
    <name type="scientific">Rhizobium lusitanum</name>
    <dbReference type="NCBI Taxonomy" id="293958"/>
    <lineage>
        <taxon>Bacteria</taxon>
        <taxon>Pseudomonadati</taxon>
        <taxon>Pseudomonadota</taxon>
        <taxon>Alphaproteobacteria</taxon>
        <taxon>Hyphomicrobiales</taxon>
        <taxon>Rhizobiaceae</taxon>
        <taxon>Rhizobium/Agrobacterium group</taxon>
        <taxon>Rhizobium</taxon>
    </lineage>
</organism>
<feature type="domain" description="HTH luxR-type" evidence="1">
    <location>
        <begin position="300"/>
        <end position="357"/>
    </location>
</feature>
<evidence type="ECO:0000313" key="3">
    <source>
        <dbReference type="Proteomes" id="UP000483035"/>
    </source>
</evidence>
<dbReference type="InterPro" id="IPR000792">
    <property type="entry name" value="Tscrpt_reg_LuxR_C"/>
</dbReference>
<dbReference type="Proteomes" id="UP000483035">
    <property type="component" value="Unassembled WGS sequence"/>
</dbReference>
<dbReference type="AlphaFoldDB" id="A0A6L9UCV3"/>
<dbReference type="InterPro" id="IPR016032">
    <property type="entry name" value="Sig_transdc_resp-reg_C-effctor"/>
</dbReference>
<comment type="caution">
    <text evidence="2">The sequence shown here is derived from an EMBL/GenBank/DDBJ whole genome shotgun (WGS) entry which is preliminary data.</text>
</comment>
<dbReference type="EMBL" id="WUEY01000010">
    <property type="protein sequence ID" value="NEI72037.1"/>
    <property type="molecule type" value="Genomic_DNA"/>
</dbReference>
<gene>
    <name evidence="2" type="ORF">GR212_20855</name>
</gene>
<name>A0A6L9UCV3_9HYPH</name>
<accession>A0A6L9UCV3</accession>
<reference evidence="2 3" key="1">
    <citation type="submission" date="2019-12" db="EMBL/GenBank/DDBJ databases">
        <title>Rhizobium genotypes associated with high levels of biological nitrogen fixation by grain legumes in a temperate-maritime cropping system.</title>
        <authorList>
            <person name="Maluk M."/>
            <person name="Francesc Ferrando Molina F."/>
            <person name="Lopez Del Egido L."/>
            <person name="Lafos M."/>
            <person name="Langarica-Fuentes A."/>
            <person name="Gebre Yohannes G."/>
            <person name="Young M.W."/>
            <person name="Martin P."/>
            <person name="Gantlett R."/>
            <person name="Kenicer G."/>
            <person name="Hawes C."/>
            <person name="Begg G.S."/>
            <person name="Quilliam R.S."/>
            <person name="Squire G.R."/>
            <person name="Poole P.S."/>
            <person name="Young P.W."/>
            <person name="Iannetta P.M."/>
            <person name="James E.K."/>
        </authorList>
    </citation>
    <scope>NUCLEOTIDE SEQUENCE [LARGE SCALE GENOMIC DNA]</scope>
    <source>
        <strain evidence="2 3">JHI1118</strain>
    </source>
</reference>